<accession>A0A433Q2S4</accession>
<evidence type="ECO:0000313" key="1">
    <source>
        <dbReference type="EMBL" id="RUS24090.1"/>
    </source>
</evidence>
<sequence>MMPSAMALFLYGRVGVGEERALHGVNVNVVHIEAEQGVETGRVIDRQGPREHRVFIVLDHIRLRARDPLSFGRVEGGEDDQRIQGANSSALREVGAGEVQGDLRGFWTYRRDVDVVGRVHDASVNRKD</sequence>
<comment type="caution">
    <text evidence="1">The sequence shown here is derived from an EMBL/GenBank/DDBJ whole genome shotgun (WGS) entry which is preliminary data.</text>
</comment>
<proteinExistence type="predicted"/>
<organism evidence="1 2">
    <name type="scientific">Jimgerdemannia flammicorona</name>
    <dbReference type="NCBI Taxonomy" id="994334"/>
    <lineage>
        <taxon>Eukaryota</taxon>
        <taxon>Fungi</taxon>
        <taxon>Fungi incertae sedis</taxon>
        <taxon>Mucoromycota</taxon>
        <taxon>Mucoromycotina</taxon>
        <taxon>Endogonomycetes</taxon>
        <taxon>Endogonales</taxon>
        <taxon>Endogonaceae</taxon>
        <taxon>Jimgerdemannia</taxon>
    </lineage>
</organism>
<name>A0A433Q2S4_9FUNG</name>
<gene>
    <name evidence="1" type="ORF">BC938DRAFT_474139</name>
</gene>
<dbReference type="AlphaFoldDB" id="A0A433Q2S4"/>
<reference evidence="1 2" key="1">
    <citation type="journal article" date="2018" name="New Phytol.">
        <title>Phylogenomics of Endogonaceae and evolution of mycorrhizas within Mucoromycota.</title>
        <authorList>
            <person name="Chang Y."/>
            <person name="Desiro A."/>
            <person name="Na H."/>
            <person name="Sandor L."/>
            <person name="Lipzen A."/>
            <person name="Clum A."/>
            <person name="Barry K."/>
            <person name="Grigoriev I.V."/>
            <person name="Martin F.M."/>
            <person name="Stajich J.E."/>
            <person name="Smith M.E."/>
            <person name="Bonito G."/>
            <person name="Spatafora J.W."/>
        </authorList>
    </citation>
    <scope>NUCLEOTIDE SEQUENCE [LARGE SCALE GENOMIC DNA]</scope>
    <source>
        <strain evidence="1 2">AD002</strain>
    </source>
</reference>
<keyword evidence="2" id="KW-1185">Reference proteome</keyword>
<protein>
    <submittedName>
        <fullName evidence="1">Uncharacterized protein</fullName>
    </submittedName>
</protein>
<dbReference type="Proteomes" id="UP000274822">
    <property type="component" value="Unassembled WGS sequence"/>
</dbReference>
<evidence type="ECO:0000313" key="2">
    <source>
        <dbReference type="Proteomes" id="UP000274822"/>
    </source>
</evidence>
<dbReference type="EMBL" id="RBNJ01017364">
    <property type="protein sequence ID" value="RUS24090.1"/>
    <property type="molecule type" value="Genomic_DNA"/>
</dbReference>